<evidence type="ECO:0000313" key="3">
    <source>
        <dbReference type="Proteomes" id="UP000277212"/>
    </source>
</evidence>
<keyword evidence="3" id="KW-1185">Reference proteome</keyword>
<dbReference type="STRING" id="2010991.A0A3M2S1K6"/>
<dbReference type="Proteomes" id="UP000277212">
    <property type="component" value="Unassembled WGS sequence"/>
</dbReference>
<evidence type="ECO:0000313" key="2">
    <source>
        <dbReference type="EMBL" id="RMJ11202.1"/>
    </source>
</evidence>
<feature type="compositionally biased region" description="Pro residues" evidence="1">
    <location>
        <begin position="51"/>
        <end position="61"/>
    </location>
</feature>
<gene>
    <name evidence="2" type="ORF">CDV36_009145</name>
</gene>
<dbReference type="EMBL" id="NKUJ01000175">
    <property type="protein sequence ID" value="RMJ11202.1"/>
    <property type="molecule type" value="Genomic_DNA"/>
</dbReference>
<sequence>LLHENPFTPGTQFAEPKSQFAPQEAGFKLQAPPTKAPSATPKMSQGGFTPAPMPAPAPPATPTVHVSEHGPAATNEPTYEAVPIPGAYSGQVYGDQALRSPPPTQTTFGHAQ</sequence>
<feature type="non-terminal residue" evidence="2">
    <location>
        <position position="1"/>
    </location>
</feature>
<name>A0A3M2S1K6_9HYPO</name>
<accession>A0A3M2S1K6</accession>
<proteinExistence type="predicted"/>
<feature type="region of interest" description="Disordered" evidence="1">
    <location>
        <begin position="1"/>
        <end position="112"/>
    </location>
</feature>
<dbReference type="PANTHER" id="PTHR42069">
    <property type="entry name" value="HYPHAL ANASTAMOSIS-8 PROTEIN"/>
    <property type="match status" value="1"/>
</dbReference>
<evidence type="ECO:0000256" key="1">
    <source>
        <dbReference type="SAM" id="MobiDB-lite"/>
    </source>
</evidence>
<dbReference type="AlphaFoldDB" id="A0A3M2S1K6"/>
<protein>
    <submittedName>
        <fullName evidence="2">Uncharacterized protein</fullName>
    </submittedName>
</protein>
<organism evidence="2 3">
    <name type="scientific">Fusarium kuroshium</name>
    <dbReference type="NCBI Taxonomy" id="2010991"/>
    <lineage>
        <taxon>Eukaryota</taxon>
        <taxon>Fungi</taxon>
        <taxon>Dikarya</taxon>
        <taxon>Ascomycota</taxon>
        <taxon>Pezizomycotina</taxon>
        <taxon>Sordariomycetes</taxon>
        <taxon>Hypocreomycetidae</taxon>
        <taxon>Hypocreales</taxon>
        <taxon>Nectriaceae</taxon>
        <taxon>Fusarium</taxon>
        <taxon>Fusarium solani species complex</taxon>
    </lineage>
</organism>
<feature type="compositionally biased region" description="Low complexity" evidence="1">
    <location>
        <begin position="31"/>
        <end position="42"/>
    </location>
</feature>
<reference evidence="2 3" key="1">
    <citation type="submission" date="2017-06" db="EMBL/GenBank/DDBJ databases">
        <title>Comparative genomic analysis of Ambrosia Fusariam Clade fungi.</title>
        <authorList>
            <person name="Stajich J.E."/>
            <person name="Carrillo J."/>
            <person name="Kijimoto T."/>
            <person name="Eskalen A."/>
            <person name="O'Donnell K."/>
            <person name="Kasson M."/>
        </authorList>
    </citation>
    <scope>NUCLEOTIDE SEQUENCE [LARGE SCALE GENOMIC DNA]</scope>
    <source>
        <strain evidence="2">UCR3666</strain>
    </source>
</reference>
<dbReference type="PANTHER" id="PTHR42069:SF1">
    <property type="entry name" value="MARVEL DOMAIN-CONTAINING PROTEIN"/>
    <property type="match status" value="1"/>
</dbReference>
<comment type="caution">
    <text evidence="2">The sequence shown here is derived from an EMBL/GenBank/DDBJ whole genome shotgun (WGS) entry which is preliminary data.</text>
</comment>